<protein>
    <recommendedName>
        <fullName evidence="2">C2 domain-containing protein</fullName>
    </recommendedName>
</protein>
<dbReference type="SUPFAM" id="SSF53474">
    <property type="entry name" value="alpha/beta-Hydrolases"/>
    <property type="match status" value="1"/>
</dbReference>
<dbReference type="EMBL" id="LGRX02000451">
    <property type="protein sequence ID" value="KAK3288514.1"/>
    <property type="molecule type" value="Genomic_DNA"/>
</dbReference>
<feature type="compositionally biased region" description="Basic residues" evidence="1">
    <location>
        <begin position="25"/>
        <end position="35"/>
    </location>
</feature>
<feature type="domain" description="C2" evidence="2">
    <location>
        <begin position="124"/>
        <end position="290"/>
    </location>
</feature>
<sequence length="892" mass="94392">MNVAHPAPLGTGLQVQDSKCFHRNQARSAKRKQSRHSNPGDQRSIFCTGQRASRATVLGIPGRHERLPVRVQASDDSSSTSLVSAGLSTSLYNFDFETASVAAGLSFETYSEPVDSRWEKGSKGCNVAFKSESYTRSLYGGLLEVTLLEARNLPEADGAAESMLSGKGSDAYVLMALVESGEEADSKELAKNYREGVLALNQASNVVRSSTVWANGKDKSGNEYFPGKDGGKHVWGGEEHSLYLRDPLKAQLVITVLDENLVSEDPIIGSASLSLNEFLGLVTRGEDDVAEGSGWIPLTFKPPSKEGSSGQMAAGATAGAMVAGPAGAAIGAVAGGLAGAFFKNQVNGEVRLNLKYTPLPKLEQMERSKGAEQRVSVTEGVDWNMMRDFKGVAQYELCCFVTHAETGCTAGVYRDPEAKKLAVAFRGTCAPVDLITDVSLIQTPWVEGEEGAEEQVHAGFRSSLQSVSRRLKELVIAAAGDSVEGWELLLTGHSLGGALATLFAADVGENGLDSGRGLPTKAASDPWYTRLIGFLSEGEKAEYGVVPRPRSVRVYTFGSPRVGNDAFAARFECMQLEMYRIVNGADVVARLPRSMNALVASVGYDHCGKTVLIGAGEDSASLWVEGESSAEMCPVRDGTPTVNPFRPGNPLGDLQQAAKTLSSEVDLMEYDSSDPGASALGWQQKARRAGEILGKVGAAADAFKTEAAGRLQDLTPSEAASLLGIDSRYISRELDIMGSITSGDALTHHLEPAYFEAMRVAYVSLQPESAGLLPGAASEPSCDEPGTAETEPAPQPTGSEAAPMQAASGTIPAEAELTEISEAQDSGSPSSALAASSSERVESTEAAARSGSEDKTASLREQLRAKMSTLESTLTTDEQTRAFRELKKILGV</sequence>
<organism evidence="3 4">
    <name type="scientific">Cymbomonas tetramitiformis</name>
    <dbReference type="NCBI Taxonomy" id="36881"/>
    <lineage>
        <taxon>Eukaryota</taxon>
        <taxon>Viridiplantae</taxon>
        <taxon>Chlorophyta</taxon>
        <taxon>Pyramimonadophyceae</taxon>
        <taxon>Pyramimonadales</taxon>
        <taxon>Pyramimonadaceae</taxon>
        <taxon>Cymbomonas</taxon>
    </lineage>
</organism>
<dbReference type="Pfam" id="PF01764">
    <property type="entry name" value="Lipase_3"/>
    <property type="match status" value="1"/>
</dbReference>
<accession>A0AAE0LKX2</accession>
<dbReference type="PROSITE" id="PS50004">
    <property type="entry name" value="C2"/>
    <property type="match status" value="1"/>
</dbReference>
<dbReference type="SUPFAM" id="SSF49562">
    <property type="entry name" value="C2 domain (Calcium/lipid-binding domain, CaLB)"/>
    <property type="match status" value="1"/>
</dbReference>
<dbReference type="CDD" id="cd00519">
    <property type="entry name" value="Lipase_3"/>
    <property type="match status" value="1"/>
</dbReference>
<comment type="caution">
    <text evidence="3">The sequence shown here is derived from an EMBL/GenBank/DDBJ whole genome shotgun (WGS) entry which is preliminary data.</text>
</comment>
<gene>
    <name evidence="3" type="ORF">CYMTET_4016</name>
</gene>
<dbReference type="GO" id="GO:0006629">
    <property type="term" value="P:lipid metabolic process"/>
    <property type="evidence" value="ECO:0007669"/>
    <property type="project" value="InterPro"/>
</dbReference>
<dbReference type="Pfam" id="PF00168">
    <property type="entry name" value="C2"/>
    <property type="match status" value="2"/>
</dbReference>
<evidence type="ECO:0000313" key="3">
    <source>
        <dbReference type="EMBL" id="KAK3288514.1"/>
    </source>
</evidence>
<dbReference type="Gene3D" id="3.40.50.1820">
    <property type="entry name" value="alpha/beta hydrolase"/>
    <property type="match status" value="1"/>
</dbReference>
<evidence type="ECO:0000259" key="2">
    <source>
        <dbReference type="PROSITE" id="PS50004"/>
    </source>
</evidence>
<feature type="region of interest" description="Disordered" evidence="1">
    <location>
        <begin position="25"/>
        <end position="45"/>
    </location>
</feature>
<name>A0AAE0LKX2_9CHLO</name>
<dbReference type="InterPro" id="IPR000008">
    <property type="entry name" value="C2_dom"/>
</dbReference>
<dbReference type="InterPro" id="IPR002921">
    <property type="entry name" value="Fungal_lipase-type"/>
</dbReference>
<dbReference type="AlphaFoldDB" id="A0AAE0LKX2"/>
<feature type="region of interest" description="Disordered" evidence="1">
    <location>
        <begin position="772"/>
        <end position="859"/>
    </location>
</feature>
<dbReference type="InterPro" id="IPR029058">
    <property type="entry name" value="AB_hydrolase_fold"/>
</dbReference>
<feature type="compositionally biased region" description="Low complexity" evidence="1">
    <location>
        <begin position="826"/>
        <end position="838"/>
    </location>
</feature>
<reference evidence="3 4" key="1">
    <citation type="journal article" date="2015" name="Genome Biol. Evol.">
        <title>Comparative Genomics of a Bacterivorous Green Alga Reveals Evolutionary Causalities and Consequences of Phago-Mixotrophic Mode of Nutrition.</title>
        <authorList>
            <person name="Burns J.A."/>
            <person name="Paasch A."/>
            <person name="Narechania A."/>
            <person name="Kim E."/>
        </authorList>
    </citation>
    <scope>NUCLEOTIDE SEQUENCE [LARGE SCALE GENOMIC DNA]</scope>
    <source>
        <strain evidence="3 4">PLY_AMNH</strain>
    </source>
</reference>
<dbReference type="PANTHER" id="PTHR47759">
    <property type="entry name" value="OS04G0509100 PROTEIN"/>
    <property type="match status" value="1"/>
</dbReference>
<proteinExistence type="predicted"/>
<feature type="compositionally biased region" description="Polar residues" evidence="1">
    <location>
        <begin position="36"/>
        <end position="45"/>
    </location>
</feature>
<dbReference type="Gene3D" id="2.60.40.150">
    <property type="entry name" value="C2 domain"/>
    <property type="match status" value="1"/>
</dbReference>
<keyword evidence="4" id="KW-1185">Reference proteome</keyword>
<dbReference type="InterPro" id="IPR035892">
    <property type="entry name" value="C2_domain_sf"/>
</dbReference>
<dbReference type="PANTHER" id="PTHR47759:SF2">
    <property type="entry name" value="TRIGLYCERIDE LIPASE"/>
    <property type="match status" value="1"/>
</dbReference>
<dbReference type="CDD" id="cd00030">
    <property type="entry name" value="C2"/>
    <property type="match status" value="1"/>
</dbReference>
<evidence type="ECO:0000313" key="4">
    <source>
        <dbReference type="Proteomes" id="UP001190700"/>
    </source>
</evidence>
<evidence type="ECO:0000256" key="1">
    <source>
        <dbReference type="SAM" id="MobiDB-lite"/>
    </source>
</evidence>
<dbReference type="Proteomes" id="UP001190700">
    <property type="component" value="Unassembled WGS sequence"/>
</dbReference>